<dbReference type="PANTHER" id="PTHR42760">
    <property type="entry name" value="SHORT-CHAIN DEHYDROGENASES/REDUCTASES FAMILY MEMBER"/>
    <property type="match status" value="1"/>
</dbReference>
<evidence type="ECO:0000313" key="1">
    <source>
        <dbReference type="EMBL" id="MBU8546108.1"/>
    </source>
</evidence>
<sequence length="257" mass="26011">MAGDKGKAGTLRAVVVTGGGRGIGAATARRLAQAGHAVCVNFRADAAAAETLVQAIRADGGSACAIQADTANAADVARMFDEAEAALGPLHALVNNAGITGPLGRFVDLDVAALRRVVEVNLIGTLLCAQEAVRRFARYPTAPGRSIVNISSVAASTGSPGEYVHYAATKGAVESFTVGLARELAAEGIRVNAVAPGTVQTGIHAAAGDPERPARIAPRVPMRRVGAPEEVAEAVLWLVSDAASYTTGAVLRVTGGL</sequence>
<dbReference type="InterPro" id="IPR020904">
    <property type="entry name" value="Sc_DH/Rdtase_CS"/>
</dbReference>
<proteinExistence type="predicted"/>
<dbReference type="PROSITE" id="PS00061">
    <property type="entry name" value="ADH_SHORT"/>
    <property type="match status" value="1"/>
</dbReference>
<name>A0ABS6HBP6_9PROT</name>
<reference evidence="1 2" key="1">
    <citation type="submission" date="2021-01" db="EMBL/GenBank/DDBJ databases">
        <title>Roseomonas sp. nov, a bacterium isolated from an oil production mixture in Yumen Oilfield.</title>
        <authorList>
            <person name="Wu D."/>
        </authorList>
    </citation>
    <scope>NUCLEOTIDE SEQUENCE [LARGE SCALE GENOMIC DNA]</scope>
    <source>
        <strain evidence="1 2">ROY-5-3</strain>
    </source>
</reference>
<dbReference type="PANTHER" id="PTHR42760:SF40">
    <property type="entry name" value="3-OXOACYL-[ACYL-CARRIER-PROTEIN] REDUCTASE, CHLOROPLASTIC"/>
    <property type="match status" value="1"/>
</dbReference>
<gene>
    <name evidence="1" type="ORF">JJQ90_20465</name>
</gene>
<dbReference type="EMBL" id="JAERQM010000006">
    <property type="protein sequence ID" value="MBU8546108.1"/>
    <property type="molecule type" value="Genomic_DNA"/>
</dbReference>
<dbReference type="RefSeq" id="WP_216878113.1">
    <property type="nucleotide sequence ID" value="NZ_JAERQM010000006.1"/>
</dbReference>
<comment type="caution">
    <text evidence="1">The sequence shown here is derived from an EMBL/GenBank/DDBJ whole genome shotgun (WGS) entry which is preliminary data.</text>
</comment>
<dbReference type="Pfam" id="PF13561">
    <property type="entry name" value="adh_short_C2"/>
    <property type="match status" value="1"/>
</dbReference>
<organism evidence="1 2">
    <name type="scientific">Falsiroseomonas oleicola</name>
    <dbReference type="NCBI Taxonomy" id="2801474"/>
    <lineage>
        <taxon>Bacteria</taxon>
        <taxon>Pseudomonadati</taxon>
        <taxon>Pseudomonadota</taxon>
        <taxon>Alphaproteobacteria</taxon>
        <taxon>Acetobacterales</taxon>
        <taxon>Roseomonadaceae</taxon>
        <taxon>Falsiroseomonas</taxon>
    </lineage>
</organism>
<dbReference type="InterPro" id="IPR002347">
    <property type="entry name" value="SDR_fam"/>
</dbReference>
<accession>A0ABS6HBP6</accession>
<keyword evidence="2" id="KW-1185">Reference proteome</keyword>
<protein>
    <submittedName>
        <fullName evidence="1">SDR family oxidoreductase</fullName>
    </submittedName>
</protein>
<dbReference type="Proteomes" id="UP000689967">
    <property type="component" value="Unassembled WGS sequence"/>
</dbReference>
<evidence type="ECO:0000313" key="2">
    <source>
        <dbReference type="Proteomes" id="UP000689967"/>
    </source>
</evidence>